<evidence type="ECO:0000313" key="8">
    <source>
        <dbReference type="Proteomes" id="UP000242180"/>
    </source>
</evidence>
<dbReference type="OMA" id="WSQAYKF"/>
<dbReference type="GO" id="GO:0006281">
    <property type="term" value="P:DNA repair"/>
    <property type="evidence" value="ECO:0007669"/>
    <property type="project" value="UniProtKB-KW"/>
</dbReference>
<comment type="similarity">
    <text evidence="2">Belongs to the rad1 family.</text>
</comment>
<dbReference type="CDD" id="cd00577">
    <property type="entry name" value="PCNA"/>
    <property type="match status" value="1"/>
</dbReference>
<dbReference type="InterPro" id="IPR003021">
    <property type="entry name" value="Rad1_Rec1_Rad17"/>
</dbReference>
<evidence type="ECO:0000256" key="5">
    <source>
        <dbReference type="ARBA" id="ARBA00023242"/>
    </source>
</evidence>
<dbReference type="SUPFAM" id="SSF55979">
    <property type="entry name" value="DNA clamp"/>
    <property type="match status" value="1"/>
</dbReference>
<accession>A0A1X2HCL3</accession>
<dbReference type="Proteomes" id="UP000242180">
    <property type="component" value="Unassembled WGS sequence"/>
</dbReference>
<dbReference type="FunCoup" id="A0A1X2HCL3">
    <property type="interactions" value="597"/>
</dbReference>
<dbReference type="InterPro" id="IPR046938">
    <property type="entry name" value="DNA_clamp_sf"/>
</dbReference>
<evidence type="ECO:0000256" key="3">
    <source>
        <dbReference type="ARBA" id="ARBA00022763"/>
    </source>
</evidence>
<dbReference type="Gene3D" id="3.70.10.10">
    <property type="match status" value="1"/>
</dbReference>
<feature type="compositionally biased region" description="Polar residues" evidence="6">
    <location>
        <begin position="115"/>
        <end position="125"/>
    </location>
</feature>
<evidence type="ECO:0000256" key="1">
    <source>
        <dbReference type="ARBA" id="ARBA00004123"/>
    </source>
</evidence>
<keyword evidence="3" id="KW-0227">DNA damage</keyword>
<reference evidence="7 8" key="1">
    <citation type="submission" date="2016-07" db="EMBL/GenBank/DDBJ databases">
        <title>Pervasive Adenine N6-methylation of Active Genes in Fungi.</title>
        <authorList>
            <consortium name="DOE Joint Genome Institute"/>
            <person name="Mondo S.J."/>
            <person name="Dannebaum R.O."/>
            <person name="Kuo R.C."/>
            <person name="Labutti K."/>
            <person name="Haridas S."/>
            <person name="Kuo A."/>
            <person name="Salamov A."/>
            <person name="Ahrendt S.R."/>
            <person name="Lipzen A."/>
            <person name="Sullivan W."/>
            <person name="Andreopoulos W.B."/>
            <person name="Clum A."/>
            <person name="Lindquist E."/>
            <person name="Daum C."/>
            <person name="Ramamoorthy G.K."/>
            <person name="Gryganskyi A."/>
            <person name="Culley D."/>
            <person name="Magnuson J.K."/>
            <person name="James T.Y."/>
            <person name="O'Malley M.A."/>
            <person name="Stajich J.E."/>
            <person name="Spatafora J.W."/>
            <person name="Visel A."/>
            <person name="Grigoriev I.V."/>
        </authorList>
    </citation>
    <scope>NUCLEOTIDE SEQUENCE [LARGE SCALE GENOMIC DNA]</scope>
    <source>
        <strain evidence="7 8">NRRL 2496</strain>
    </source>
</reference>
<dbReference type="GO" id="GO:0000077">
    <property type="term" value="P:DNA damage checkpoint signaling"/>
    <property type="evidence" value="ECO:0007669"/>
    <property type="project" value="InterPro"/>
</dbReference>
<keyword evidence="5" id="KW-0539">Nucleus</keyword>
<protein>
    <submittedName>
        <fullName evidence="7">Rad1/Rec1/Rad17</fullName>
    </submittedName>
</protein>
<gene>
    <name evidence="7" type="ORF">BCR43DRAFT_491886</name>
</gene>
<dbReference type="STRING" id="13706.A0A1X2HCL3"/>
<name>A0A1X2HCL3_SYNRA</name>
<sequence>MQPLFKAEVKSIRVVTDLLKAIHFKNVALISIFDEGVMVTVEEPNCSRATAYLKRNLFERYVKRTDEPIPPFGIQLGTLMDFLGLLSETGSTGAAADTCSWKYEEEGSPLELSQLGSHVKSTSRITTMEPTPETMEDEHDTAVRVIMKSNWLKVAFDDLEPPIERVTLSFSPSDPCLSLTGETETNAVRMEYPEQSESFVAFQCSEPTTFSYPCSQLMHCRKALDQSDEVSLRVSEEGVLCMVFRIRVLRHQDLEAYAQFTFNPLDMDIA</sequence>
<dbReference type="EMBL" id="MCGN01000005">
    <property type="protein sequence ID" value="ORY96545.1"/>
    <property type="molecule type" value="Genomic_DNA"/>
</dbReference>
<evidence type="ECO:0000256" key="4">
    <source>
        <dbReference type="ARBA" id="ARBA00023204"/>
    </source>
</evidence>
<feature type="region of interest" description="Disordered" evidence="6">
    <location>
        <begin position="115"/>
        <end position="137"/>
    </location>
</feature>
<dbReference type="PANTHER" id="PTHR10870:SF0">
    <property type="entry name" value="CELL CYCLE CHECKPOINT PROTEIN RAD1"/>
    <property type="match status" value="1"/>
</dbReference>
<dbReference type="InParanoid" id="A0A1X2HCL3"/>
<dbReference type="AlphaFoldDB" id="A0A1X2HCL3"/>
<dbReference type="OrthoDB" id="337581at2759"/>
<evidence type="ECO:0000256" key="6">
    <source>
        <dbReference type="SAM" id="MobiDB-lite"/>
    </source>
</evidence>
<evidence type="ECO:0000256" key="2">
    <source>
        <dbReference type="ARBA" id="ARBA00010991"/>
    </source>
</evidence>
<organism evidence="7 8">
    <name type="scientific">Syncephalastrum racemosum</name>
    <name type="common">Filamentous fungus</name>
    <dbReference type="NCBI Taxonomy" id="13706"/>
    <lineage>
        <taxon>Eukaryota</taxon>
        <taxon>Fungi</taxon>
        <taxon>Fungi incertae sedis</taxon>
        <taxon>Mucoromycota</taxon>
        <taxon>Mucoromycotina</taxon>
        <taxon>Mucoromycetes</taxon>
        <taxon>Mucorales</taxon>
        <taxon>Syncephalastraceae</taxon>
        <taxon>Syncephalastrum</taxon>
    </lineage>
</organism>
<comment type="caution">
    <text evidence="7">The sequence shown here is derived from an EMBL/GenBank/DDBJ whole genome shotgun (WGS) entry which is preliminary data.</text>
</comment>
<comment type="subcellular location">
    <subcellularLocation>
        <location evidence="1">Nucleus</location>
    </subcellularLocation>
</comment>
<dbReference type="GO" id="GO:0030896">
    <property type="term" value="C:checkpoint clamp complex"/>
    <property type="evidence" value="ECO:0007669"/>
    <property type="project" value="TreeGrafter"/>
</dbReference>
<keyword evidence="4" id="KW-0234">DNA repair</keyword>
<keyword evidence="8" id="KW-1185">Reference proteome</keyword>
<dbReference type="PRINTS" id="PR01245">
    <property type="entry name" value="RAD1REC1"/>
</dbReference>
<evidence type="ECO:0000313" key="7">
    <source>
        <dbReference type="EMBL" id="ORY96545.1"/>
    </source>
</evidence>
<dbReference type="Pfam" id="PF02144">
    <property type="entry name" value="Rad1"/>
    <property type="match status" value="1"/>
</dbReference>
<proteinExistence type="inferred from homology"/>
<dbReference type="PANTHER" id="PTHR10870">
    <property type="entry name" value="CELL CYCLE CHECKPOINT PROTEIN RAD1"/>
    <property type="match status" value="1"/>
</dbReference>